<evidence type="ECO:0000313" key="6">
    <source>
        <dbReference type="Proteomes" id="UP000243201"/>
    </source>
</evidence>
<keyword evidence="2" id="KW-0732">Signal</keyword>
<evidence type="ECO:0000256" key="1">
    <source>
        <dbReference type="SAM" id="MobiDB-lite"/>
    </source>
</evidence>
<evidence type="ECO:0000256" key="2">
    <source>
        <dbReference type="SAM" id="SignalP"/>
    </source>
</evidence>
<dbReference type="AlphaFoldDB" id="A0AB34WXN8"/>
<accession>A0AB34WXN8</accession>
<feature type="chain" id="PRO_5044207327" evidence="2">
    <location>
        <begin position="28"/>
        <end position="342"/>
    </location>
</feature>
<feature type="region of interest" description="Disordered" evidence="1">
    <location>
        <begin position="261"/>
        <end position="298"/>
    </location>
</feature>
<dbReference type="RefSeq" id="WP_022864808.1">
    <property type="nucleotide sequence ID" value="NZ_JAWHBH010000010.1"/>
</dbReference>
<feature type="signal peptide" evidence="2">
    <location>
        <begin position="1"/>
        <end position="27"/>
    </location>
</feature>
<reference evidence="4 6" key="2">
    <citation type="submission" date="2017-09" db="EMBL/GenBank/DDBJ databases">
        <title>Bacterial strain isolated from the female urinary microbiota.</title>
        <authorList>
            <person name="Thomas-White K."/>
            <person name="Kumar N."/>
            <person name="Forster S."/>
            <person name="Putonti C."/>
            <person name="Lawley T."/>
            <person name="Wolfe A.J."/>
        </authorList>
    </citation>
    <scope>NUCLEOTIDE SEQUENCE [LARGE SCALE GENOMIC DNA]</scope>
    <source>
        <strain evidence="4 6">UMB0744</strain>
    </source>
</reference>
<dbReference type="Proteomes" id="UP000243201">
    <property type="component" value="Unassembled WGS sequence"/>
</dbReference>
<dbReference type="Proteomes" id="UP000070572">
    <property type="component" value="Unassembled WGS sequence"/>
</dbReference>
<organism evidence="3 5">
    <name type="scientific">Varibaculum cambriense</name>
    <dbReference type="NCBI Taxonomy" id="184870"/>
    <lineage>
        <taxon>Bacteria</taxon>
        <taxon>Bacillati</taxon>
        <taxon>Actinomycetota</taxon>
        <taxon>Actinomycetes</taxon>
        <taxon>Actinomycetales</taxon>
        <taxon>Actinomycetaceae</taxon>
        <taxon>Varibaculum</taxon>
    </lineage>
</organism>
<dbReference type="EMBL" id="PNGC01000002">
    <property type="protein sequence ID" value="PMB89300.1"/>
    <property type="molecule type" value="Genomic_DNA"/>
</dbReference>
<evidence type="ECO:0000313" key="5">
    <source>
        <dbReference type="Proteomes" id="UP000070572"/>
    </source>
</evidence>
<evidence type="ECO:0000313" key="3">
    <source>
        <dbReference type="EMBL" id="KXB79751.1"/>
    </source>
</evidence>
<gene>
    <name evidence="4" type="ORF">CJ240_05905</name>
    <name evidence="3" type="ORF">HMPREF1862_01670</name>
</gene>
<keyword evidence="6" id="KW-1185">Reference proteome</keyword>
<comment type="caution">
    <text evidence="3">The sequence shown here is derived from an EMBL/GenBank/DDBJ whole genome shotgun (WGS) entry which is preliminary data.</text>
</comment>
<name>A0AB34WXN8_9ACTO</name>
<sequence>MKRLPRLFTALGLSALLFPLGVTTASAVENPLKCDSGIKCGPYKVQATYVPTQNDGAAKPWGEVSAEVVGESIKKVPANTAEVEFTYRVSATQLPVTPPRFSVQISTEDYTAKAYRVLLTKDGAPVEAQCTMTPETIPAQGKAIVSCPMVAGANKLELWHADPGIQDMYARWDLNSQPRPQAPSVDQNLQITYTASTGEVQAQPLTGTVKDGKWEGVFTYKVKPSQVGGETVSAAPTITVVSGNSLTAGDLAQVPAVQVTTEATPAPEPQPVPDTQPQPGSQTRPVPAPAADKHNSKIVKKTVIANKSDGKQLPQTGATLPLFLLGSGILVSAGVAIRKISA</sequence>
<dbReference type="EMBL" id="LSDN01000022">
    <property type="protein sequence ID" value="KXB79751.1"/>
    <property type="molecule type" value="Genomic_DNA"/>
</dbReference>
<evidence type="ECO:0000313" key="4">
    <source>
        <dbReference type="EMBL" id="PMB89300.1"/>
    </source>
</evidence>
<protein>
    <submittedName>
        <fullName evidence="3">LPXTG-motif protein cell wall anchor domain protein</fullName>
    </submittedName>
</protein>
<dbReference type="GeneID" id="78352557"/>
<feature type="compositionally biased region" description="Pro residues" evidence="1">
    <location>
        <begin position="266"/>
        <end position="276"/>
    </location>
</feature>
<reference evidence="3 5" key="1">
    <citation type="submission" date="2016-01" db="EMBL/GenBank/DDBJ databases">
        <authorList>
            <person name="Mitreva M."/>
            <person name="Pepin K.H."/>
            <person name="Mihindukulasuriya K.A."/>
            <person name="Fulton R."/>
            <person name="Fronick C."/>
            <person name="O'Laughlin M."/>
            <person name="Miner T."/>
            <person name="Herter B."/>
            <person name="Rosa B.A."/>
            <person name="Cordes M."/>
            <person name="Tomlinson C."/>
            <person name="Wollam A."/>
            <person name="Palsikar V.B."/>
            <person name="Mardis E.R."/>
            <person name="Wilson R.K."/>
        </authorList>
    </citation>
    <scope>NUCLEOTIDE SEQUENCE [LARGE SCALE GENOMIC DNA]</scope>
    <source>
        <strain evidence="3 5">DNF00696</strain>
    </source>
</reference>
<proteinExistence type="predicted"/>